<comment type="caution">
    <text evidence="7">The sequence shown here is derived from an EMBL/GenBank/DDBJ whole genome shotgun (WGS) entry which is preliminary data.</text>
</comment>
<comment type="similarity">
    <text evidence="1">Belongs to the peptidase S1 family.</text>
</comment>
<dbReference type="Gene3D" id="2.40.10.10">
    <property type="entry name" value="Trypsin-like serine proteases"/>
    <property type="match status" value="2"/>
</dbReference>
<evidence type="ECO:0000256" key="5">
    <source>
        <dbReference type="ARBA" id="ARBA00023157"/>
    </source>
</evidence>
<feature type="domain" description="Peptidase S1" evidence="6">
    <location>
        <begin position="17"/>
        <end position="227"/>
    </location>
</feature>
<keyword evidence="5" id="KW-1015">Disulfide bond</keyword>
<dbReference type="SUPFAM" id="SSF50494">
    <property type="entry name" value="Trypsin-like serine proteases"/>
    <property type="match status" value="1"/>
</dbReference>
<keyword evidence="3" id="KW-0378">Hydrolase</keyword>
<evidence type="ECO:0000256" key="4">
    <source>
        <dbReference type="ARBA" id="ARBA00022825"/>
    </source>
</evidence>
<reference evidence="7" key="1">
    <citation type="journal article" date="2023" name="Insect Mol. Biol.">
        <title>Genome sequencing provides insights into the evolution of gene families encoding plant cell wall-degrading enzymes in longhorned beetles.</title>
        <authorList>
            <person name="Shin N.R."/>
            <person name="Okamura Y."/>
            <person name="Kirsch R."/>
            <person name="Pauchet Y."/>
        </authorList>
    </citation>
    <scope>NUCLEOTIDE SEQUENCE</scope>
    <source>
        <strain evidence="7">MMC_N1</strain>
    </source>
</reference>
<dbReference type="PRINTS" id="PR00722">
    <property type="entry name" value="CHYMOTRYPSIN"/>
</dbReference>
<evidence type="ECO:0000313" key="8">
    <source>
        <dbReference type="Proteomes" id="UP001162164"/>
    </source>
</evidence>
<evidence type="ECO:0000259" key="6">
    <source>
        <dbReference type="PROSITE" id="PS50240"/>
    </source>
</evidence>
<dbReference type="PROSITE" id="PS50240">
    <property type="entry name" value="TRYPSIN_DOM"/>
    <property type="match status" value="1"/>
</dbReference>
<dbReference type="Proteomes" id="UP001162164">
    <property type="component" value="Unassembled WGS sequence"/>
</dbReference>
<name>A0ABQ9JBY2_9CUCU</name>
<dbReference type="InterPro" id="IPR001254">
    <property type="entry name" value="Trypsin_dom"/>
</dbReference>
<dbReference type="CDD" id="cd00190">
    <property type="entry name" value="Tryp_SPc"/>
    <property type="match status" value="1"/>
</dbReference>
<dbReference type="PANTHER" id="PTHR24276">
    <property type="entry name" value="POLYSERASE-RELATED"/>
    <property type="match status" value="1"/>
</dbReference>
<evidence type="ECO:0000256" key="1">
    <source>
        <dbReference type="ARBA" id="ARBA00007664"/>
    </source>
</evidence>
<evidence type="ECO:0000256" key="2">
    <source>
        <dbReference type="ARBA" id="ARBA00022670"/>
    </source>
</evidence>
<proteinExistence type="inferred from homology"/>
<gene>
    <name evidence="7" type="ORF">NQ317_001004</name>
</gene>
<accession>A0ABQ9JBY2</accession>
<dbReference type="PROSITE" id="PS00134">
    <property type="entry name" value="TRYPSIN_HIS"/>
    <property type="match status" value="1"/>
</dbReference>
<dbReference type="InterPro" id="IPR001314">
    <property type="entry name" value="Peptidase_S1A"/>
</dbReference>
<evidence type="ECO:0000256" key="3">
    <source>
        <dbReference type="ARBA" id="ARBA00022801"/>
    </source>
</evidence>
<sequence>MSESANQKEKELNDRSMASLRGNLRHTCGATILNEWSVLTAAHCVCDDFGIPRDPSIYSIQYGSVHISETLERSVQVSKIFCHQFEMERLINDAAVLELAHPIPHDHHWEPVPLASHFDTTKQHRGIIIGWGRLWENGPIPSVLQKLEVEVYSDEVCSRFDFHQHVCFGAPIGGACNGDSGTALVVEGEQVGIASFITTTCGIASERFPNVYAKVTAFLDFIGEHSQGRN</sequence>
<dbReference type="InterPro" id="IPR018114">
    <property type="entry name" value="TRYPSIN_HIS"/>
</dbReference>
<dbReference type="Pfam" id="PF00089">
    <property type="entry name" value="Trypsin"/>
    <property type="match status" value="1"/>
</dbReference>
<dbReference type="PANTHER" id="PTHR24276:SF98">
    <property type="entry name" value="FI18310P1-RELATED"/>
    <property type="match status" value="1"/>
</dbReference>
<dbReference type="InterPro" id="IPR009003">
    <property type="entry name" value="Peptidase_S1_PA"/>
</dbReference>
<keyword evidence="2" id="KW-0645">Protease</keyword>
<evidence type="ECO:0000313" key="7">
    <source>
        <dbReference type="EMBL" id="KAJ8975664.1"/>
    </source>
</evidence>
<organism evidence="7 8">
    <name type="scientific">Molorchus minor</name>
    <dbReference type="NCBI Taxonomy" id="1323400"/>
    <lineage>
        <taxon>Eukaryota</taxon>
        <taxon>Metazoa</taxon>
        <taxon>Ecdysozoa</taxon>
        <taxon>Arthropoda</taxon>
        <taxon>Hexapoda</taxon>
        <taxon>Insecta</taxon>
        <taxon>Pterygota</taxon>
        <taxon>Neoptera</taxon>
        <taxon>Endopterygota</taxon>
        <taxon>Coleoptera</taxon>
        <taxon>Polyphaga</taxon>
        <taxon>Cucujiformia</taxon>
        <taxon>Chrysomeloidea</taxon>
        <taxon>Cerambycidae</taxon>
        <taxon>Lamiinae</taxon>
        <taxon>Monochamini</taxon>
        <taxon>Molorchus</taxon>
    </lineage>
</organism>
<dbReference type="InterPro" id="IPR050430">
    <property type="entry name" value="Peptidase_S1"/>
</dbReference>
<dbReference type="InterPro" id="IPR043504">
    <property type="entry name" value="Peptidase_S1_PA_chymotrypsin"/>
</dbReference>
<keyword evidence="8" id="KW-1185">Reference proteome</keyword>
<dbReference type="EMBL" id="JAPWTJ010000785">
    <property type="protein sequence ID" value="KAJ8975664.1"/>
    <property type="molecule type" value="Genomic_DNA"/>
</dbReference>
<protein>
    <recommendedName>
        <fullName evidence="6">Peptidase S1 domain-containing protein</fullName>
    </recommendedName>
</protein>
<keyword evidence="4" id="KW-0720">Serine protease</keyword>
<dbReference type="SMART" id="SM00020">
    <property type="entry name" value="Tryp_SPc"/>
    <property type="match status" value="1"/>
</dbReference>